<dbReference type="Gene3D" id="3.40.30.10">
    <property type="entry name" value="Glutaredoxin"/>
    <property type="match status" value="1"/>
</dbReference>
<keyword evidence="9" id="KW-1185">Reference proteome</keyword>
<dbReference type="InterPro" id="IPR036249">
    <property type="entry name" value="Thioredoxin-like_sf"/>
</dbReference>
<feature type="active site" description="Nucleophile" evidence="5">
    <location>
        <position position="35"/>
    </location>
</feature>
<dbReference type="PIRSF" id="PIRSF000077">
    <property type="entry name" value="Thioredoxin"/>
    <property type="match status" value="1"/>
</dbReference>
<keyword evidence="2 6" id="KW-1015">Disulfide bond</keyword>
<feature type="site" description="Contributes to redox potential value" evidence="5">
    <location>
        <position position="34"/>
    </location>
</feature>
<dbReference type="AlphaFoldDB" id="A0A3B3ZWT3"/>
<reference evidence="8" key="2">
    <citation type="submission" date="2025-09" db="UniProtKB">
        <authorList>
            <consortium name="Ensembl"/>
        </authorList>
    </citation>
    <scope>IDENTIFICATION</scope>
</reference>
<evidence type="ECO:0000256" key="1">
    <source>
        <dbReference type="ARBA" id="ARBA00022799"/>
    </source>
</evidence>
<proteinExistence type="inferred from homology"/>
<feature type="disulfide bond" description="Redox-active" evidence="6">
    <location>
        <begin position="32"/>
        <end position="35"/>
    </location>
</feature>
<feature type="site" description="Contributes to redox potential value" evidence="5">
    <location>
        <position position="33"/>
    </location>
</feature>
<dbReference type="InterPro" id="IPR005746">
    <property type="entry name" value="Thioredoxin"/>
</dbReference>
<dbReference type="Pfam" id="PF00085">
    <property type="entry name" value="Thioredoxin"/>
    <property type="match status" value="1"/>
</dbReference>
<organism evidence="8 9">
    <name type="scientific">Periophthalmus magnuspinnatus</name>
    <dbReference type="NCBI Taxonomy" id="409849"/>
    <lineage>
        <taxon>Eukaryota</taxon>
        <taxon>Metazoa</taxon>
        <taxon>Chordata</taxon>
        <taxon>Craniata</taxon>
        <taxon>Vertebrata</taxon>
        <taxon>Euteleostomi</taxon>
        <taxon>Actinopterygii</taxon>
        <taxon>Neopterygii</taxon>
        <taxon>Teleostei</taxon>
        <taxon>Neoteleostei</taxon>
        <taxon>Acanthomorphata</taxon>
        <taxon>Gobiaria</taxon>
        <taxon>Gobiiformes</taxon>
        <taxon>Gobioidei</taxon>
        <taxon>Gobiidae</taxon>
        <taxon>Oxudercinae</taxon>
        <taxon>Periophthalmus</taxon>
    </lineage>
</organism>
<evidence type="ECO:0000313" key="8">
    <source>
        <dbReference type="Ensembl" id="ENSPMGP00000009187.1"/>
    </source>
</evidence>
<comment type="similarity">
    <text evidence="4">Belongs to the thioredoxin family.</text>
</comment>
<dbReference type="InterPro" id="IPR013766">
    <property type="entry name" value="Thioredoxin_domain"/>
</dbReference>
<protein>
    <recommendedName>
        <fullName evidence="4">Thioredoxin</fullName>
    </recommendedName>
</protein>
<dbReference type="PROSITE" id="PS00194">
    <property type="entry name" value="THIOREDOXIN_1"/>
    <property type="match status" value="1"/>
</dbReference>
<evidence type="ECO:0000313" key="9">
    <source>
        <dbReference type="Proteomes" id="UP000261520"/>
    </source>
</evidence>
<evidence type="ECO:0000256" key="2">
    <source>
        <dbReference type="ARBA" id="ARBA00023157"/>
    </source>
</evidence>
<dbReference type="Ensembl" id="ENSPMGT00000009789.1">
    <property type="protein sequence ID" value="ENSPMGP00000009187.1"/>
    <property type="gene ID" value="ENSPMGG00000007603.1"/>
</dbReference>
<feature type="domain" description="Thioredoxin" evidence="7">
    <location>
        <begin position="2"/>
        <end position="101"/>
    </location>
</feature>
<feature type="active site" description="Nucleophile" evidence="5">
    <location>
        <position position="32"/>
    </location>
</feature>
<dbReference type="SUPFAM" id="SSF52833">
    <property type="entry name" value="Thioredoxin-like"/>
    <property type="match status" value="1"/>
</dbReference>
<evidence type="ECO:0000259" key="7">
    <source>
        <dbReference type="PROSITE" id="PS51352"/>
    </source>
</evidence>
<dbReference type="PANTHER" id="PTHR46115">
    <property type="entry name" value="THIOREDOXIN-LIKE PROTEIN 1"/>
    <property type="match status" value="1"/>
</dbReference>
<sequence>PVRPVKPVHDFKAEQEAAGSKLVVVDFTATWCGPCQHIAPVFEVRNVCVFLKVDVDEATELSEECGIRSMPTFQFYKNGKMVTQFSGANADKLKETIEAHK</sequence>
<dbReference type="CDD" id="cd02947">
    <property type="entry name" value="TRX_family"/>
    <property type="match status" value="1"/>
</dbReference>
<evidence type="ECO:0000256" key="5">
    <source>
        <dbReference type="PIRSR" id="PIRSR000077-1"/>
    </source>
</evidence>
<dbReference type="STRING" id="409849.ENSPMGP00000009187"/>
<evidence type="ECO:0000256" key="3">
    <source>
        <dbReference type="ARBA" id="ARBA00023284"/>
    </source>
</evidence>
<feature type="site" description="Deprotonates C-terminal active site Cys" evidence="5">
    <location>
        <position position="26"/>
    </location>
</feature>
<accession>A0A3B3ZWT3</accession>
<evidence type="ECO:0000256" key="6">
    <source>
        <dbReference type="PIRSR" id="PIRSR000077-4"/>
    </source>
</evidence>
<keyword evidence="1" id="KW-0702">S-nitrosylation</keyword>
<reference evidence="8" key="1">
    <citation type="submission" date="2025-08" db="UniProtKB">
        <authorList>
            <consortium name="Ensembl"/>
        </authorList>
    </citation>
    <scope>IDENTIFICATION</scope>
</reference>
<dbReference type="InterPro" id="IPR017937">
    <property type="entry name" value="Thioredoxin_CS"/>
</dbReference>
<dbReference type="PROSITE" id="PS51352">
    <property type="entry name" value="THIOREDOXIN_2"/>
    <property type="match status" value="1"/>
</dbReference>
<dbReference type="PRINTS" id="PR00421">
    <property type="entry name" value="THIOREDOXIN"/>
</dbReference>
<evidence type="ECO:0000256" key="4">
    <source>
        <dbReference type="PIRNR" id="PIRNR000077"/>
    </source>
</evidence>
<name>A0A3B3ZWT3_9GOBI</name>
<keyword evidence="3 6" id="KW-0676">Redox-active center</keyword>
<dbReference type="GO" id="GO:0015035">
    <property type="term" value="F:protein-disulfide reductase activity"/>
    <property type="evidence" value="ECO:0007669"/>
    <property type="project" value="InterPro"/>
</dbReference>
<dbReference type="Proteomes" id="UP000261520">
    <property type="component" value="Unplaced"/>
</dbReference>